<feature type="domain" description="BTB" evidence="2">
    <location>
        <begin position="72"/>
        <end position="128"/>
    </location>
</feature>
<dbReference type="AlphaFoldDB" id="A0AAD5X479"/>
<dbReference type="CDD" id="cd18186">
    <property type="entry name" value="BTB_POZ_ZBTB_KLHL-like"/>
    <property type="match status" value="1"/>
</dbReference>
<dbReference type="Gene3D" id="3.30.710.10">
    <property type="entry name" value="Potassium Channel Kv1.1, Chain A"/>
    <property type="match status" value="1"/>
</dbReference>
<evidence type="ECO:0000313" key="3">
    <source>
        <dbReference type="EMBL" id="KAJ3051034.1"/>
    </source>
</evidence>
<evidence type="ECO:0000259" key="2">
    <source>
        <dbReference type="PROSITE" id="PS50097"/>
    </source>
</evidence>
<dbReference type="InterPro" id="IPR000210">
    <property type="entry name" value="BTB/POZ_dom"/>
</dbReference>
<comment type="caution">
    <text evidence="3">The sequence shown here is derived from an EMBL/GenBank/DDBJ whole genome shotgun (WGS) entry which is preliminary data.</text>
</comment>
<reference evidence="3" key="1">
    <citation type="submission" date="2020-05" db="EMBL/GenBank/DDBJ databases">
        <title>Phylogenomic resolution of chytrid fungi.</title>
        <authorList>
            <person name="Stajich J.E."/>
            <person name="Amses K."/>
            <person name="Simmons R."/>
            <person name="Seto K."/>
            <person name="Myers J."/>
            <person name="Bonds A."/>
            <person name="Quandt C.A."/>
            <person name="Barry K."/>
            <person name="Liu P."/>
            <person name="Grigoriev I."/>
            <person name="Longcore J.E."/>
            <person name="James T.Y."/>
        </authorList>
    </citation>
    <scope>NUCLEOTIDE SEQUENCE</scope>
    <source>
        <strain evidence="3">JEL0318</strain>
    </source>
</reference>
<proteinExistence type="predicted"/>
<feature type="region of interest" description="Disordered" evidence="1">
    <location>
        <begin position="1"/>
        <end position="69"/>
    </location>
</feature>
<gene>
    <name evidence="3" type="ORF">HK097_007996</name>
</gene>
<dbReference type="Pfam" id="PF00651">
    <property type="entry name" value="BTB"/>
    <property type="match status" value="1"/>
</dbReference>
<dbReference type="PROSITE" id="PS50097">
    <property type="entry name" value="BTB"/>
    <property type="match status" value="1"/>
</dbReference>
<keyword evidence="4" id="KW-1185">Reference proteome</keyword>
<dbReference type="SUPFAM" id="SSF54695">
    <property type="entry name" value="POZ domain"/>
    <property type="match status" value="1"/>
</dbReference>
<evidence type="ECO:0000256" key="1">
    <source>
        <dbReference type="SAM" id="MobiDB-lite"/>
    </source>
</evidence>
<evidence type="ECO:0000313" key="4">
    <source>
        <dbReference type="Proteomes" id="UP001212841"/>
    </source>
</evidence>
<sequence>MAGLKHLLCRRRTKPSSVATSSHVRQTSLSALRQRGSPDPHYPKPKHTSSTTNSPILSSSSSQRRMKNPVSIPAQKLVLAANSEFFRSKFDFEETAAVAPPSQCIVEDFSETAVRLMLEFMYMRKIEG</sequence>
<organism evidence="3 4">
    <name type="scientific">Rhizophlyctis rosea</name>
    <dbReference type="NCBI Taxonomy" id="64517"/>
    <lineage>
        <taxon>Eukaryota</taxon>
        <taxon>Fungi</taxon>
        <taxon>Fungi incertae sedis</taxon>
        <taxon>Chytridiomycota</taxon>
        <taxon>Chytridiomycota incertae sedis</taxon>
        <taxon>Chytridiomycetes</taxon>
        <taxon>Rhizophlyctidales</taxon>
        <taxon>Rhizophlyctidaceae</taxon>
        <taxon>Rhizophlyctis</taxon>
    </lineage>
</organism>
<dbReference type="EMBL" id="JADGJD010000443">
    <property type="protein sequence ID" value="KAJ3051034.1"/>
    <property type="molecule type" value="Genomic_DNA"/>
</dbReference>
<dbReference type="InterPro" id="IPR011333">
    <property type="entry name" value="SKP1/BTB/POZ_sf"/>
</dbReference>
<feature type="compositionally biased region" description="Low complexity" evidence="1">
    <location>
        <begin position="48"/>
        <end position="62"/>
    </location>
</feature>
<name>A0AAD5X479_9FUNG</name>
<accession>A0AAD5X479</accession>
<dbReference type="Proteomes" id="UP001212841">
    <property type="component" value="Unassembled WGS sequence"/>
</dbReference>
<feature type="compositionally biased region" description="Polar residues" evidence="1">
    <location>
        <begin position="15"/>
        <end position="31"/>
    </location>
</feature>
<protein>
    <recommendedName>
        <fullName evidence="2">BTB domain-containing protein</fullName>
    </recommendedName>
</protein>